<evidence type="ECO:0000313" key="2">
    <source>
        <dbReference type="EMBL" id="MBB6545142.1"/>
    </source>
</evidence>
<name>A0A7X0NKJ6_9GAMM</name>
<organism evidence="2 3">
    <name type="scientific">Thalassotalea piscium</name>
    <dbReference type="NCBI Taxonomy" id="1230533"/>
    <lineage>
        <taxon>Bacteria</taxon>
        <taxon>Pseudomonadati</taxon>
        <taxon>Pseudomonadota</taxon>
        <taxon>Gammaproteobacteria</taxon>
        <taxon>Alteromonadales</taxon>
        <taxon>Colwelliaceae</taxon>
        <taxon>Thalassotalea</taxon>
    </lineage>
</organism>
<accession>A0A7X0NKJ6</accession>
<keyword evidence="1" id="KW-1133">Transmembrane helix</keyword>
<proteinExistence type="predicted"/>
<keyword evidence="1" id="KW-0812">Transmembrane</keyword>
<keyword evidence="3" id="KW-1185">Reference proteome</keyword>
<evidence type="ECO:0000313" key="3">
    <source>
        <dbReference type="Proteomes" id="UP000537141"/>
    </source>
</evidence>
<feature type="transmembrane region" description="Helical" evidence="1">
    <location>
        <begin position="24"/>
        <end position="55"/>
    </location>
</feature>
<dbReference type="InterPro" id="IPR009838">
    <property type="entry name" value="T4SS_TraL"/>
</dbReference>
<dbReference type="Proteomes" id="UP000537141">
    <property type="component" value="Unassembled WGS sequence"/>
</dbReference>
<gene>
    <name evidence="2" type="ORF">HNQ55_003685</name>
</gene>
<sequence length="93" mass="10718">MRTVRIPQYVDELMQVGFWELDEAIFLVLGLIIGTITGWMFTGIIIGTLCSGIFAKYKSGHNRGMLLHAVYWYGLIPFKGLWCDNAFKRLWTN</sequence>
<protein>
    <submittedName>
        <fullName evidence="2">Conjugal transfer pilus assembly protein TraL</fullName>
    </submittedName>
</protein>
<dbReference type="RefSeq" id="WP_184426859.1">
    <property type="nucleotide sequence ID" value="NZ_BAABLB010000011.1"/>
</dbReference>
<dbReference type="EMBL" id="JACHHU010000050">
    <property type="protein sequence ID" value="MBB6545142.1"/>
    <property type="molecule type" value="Genomic_DNA"/>
</dbReference>
<reference evidence="2 3" key="1">
    <citation type="submission" date="2020-08" db="EMBL/GenBank/DDBJ databases">
        <title>Genomic Encyclopedia of Type Strains, Phase IV (KMG-IV): sequencing the most valuable type-strain genomes for metagenomic binning, comparative biology and taxonomic classification.</title>
        <authorList>
            <person name="Goeker M."/>
        </authorList>
    </citation>
    <scope>NUCLEOTIDE SEQUENCE [LARGE SCALE GENOMIC DNA]</scope>
    <source>
        <strain evidence="2 3">DSM 26287</strain>
    </source>
</reference>
<comment type="caution">
    <text evidence="2">The sequence shown here is derived from an EMBL/GenBank/DDBJ whole genome shotgun (WGS) entry which is preliminary data.</text>
</comment>
<keyword evidence="1" id="KW-0472">Membrane</keyword>
<dbReference type="NCBIfam" id="TIGR02762">
    <property type="entry name" value="TraL_TIGR"/>
    <property type="match status" value="1"/>
</dbReference>
<evidence type="ECO:0000256" key="1">
    <source>
        <dbReference type="SAM" id="Phobius"/>
    </source>
</evidence>
<dbReference type="AlphaFoldDB" id="A0A7X0NKJ6"/>
<dbReference type="Pfam" id="PF07178">
    <property type="entry name" value="TraL"/>
    <property type="match status" value="1"/>
</dbReference>
<dbReference type="GO" id="GO:0019867">
    <property type="term" value="C:outer membrane"/>
    <property type="evidence" value="ECO:0007669"/>
    <property type="project" value="InterPro"/>
</dbReference>